<dbReference type="Gene3D" id="1.10.15.40">
    <property type="entry name" value="Electron transport complex subunit B, putative Fe-S cluster"/>
    <property type="match status" value="1"/>
</dbReference>
<organism evidence="7 8">
    <name type="scientific">Frisingicoccus caecimuris</name>
    <dbReference type="NCBI Taxonomy" id="1796636"/>
    <lineage>
        <taxon>Bacteria</taxon>
        <taxon>Bacillati</taxon>
        <taxon>Bacillota</taxon>
        <taxon>Clostridia</taxon>
        <taxon>Lachnospirales</taxon>
        <taxon>Lachnospiraceae</taxon>
        <taxon>Frisingicoccus</taxon>
    </lineage>
</organism>
<dbReference type="InterPro" id="IPR009016">
    <property type="entry name" value="Fe_hydrogenase"/>
</dbReference>
<dbReference type="SMART" id="SM00091">
    <property type="entry name" value="PAS"/>
    <property type="match status" value="1"/>
</dbReference>
<sequence length="575" mass="64798">MAAIGFKTAKCKDCYKCVRICPVKAIRIKDEHALYVADECVLCGRCLEACPQDAVVYVSDLNKAKKYIREGNVTIASLDPAYLGIFGDTENGTSQLRSALHKLGFTHIRETAEGAVHVTKAYECLIREGTMNNIITSSCTAINELVEKYYTDMIPYMAPVVSPMTAHGMMLKEEFGPDAKVIYIGSCTARGREAVRERCRGTYVDAVLDFQELRRWLDEEDIDLNQCEFYPREGANAMVNGLYGVSGGILAAVEADEGFGKYEQLYVDGIDSVRELFDCIRKGEINNCFIEVASCVGGCINGPLAGGRESDRFKARIYTNQKIIREFPKDMAKMDGNILLKKEFNESPRKSVMPTEEEIQEALRRDGKASPEKQLNCGACGFKTCRDKAIARCQNKGQLNLCIPYMYQQARSMSEVILSVTPNLIITVDEKLRIRQFNNAAEVMFNISAEEAYRMPLANILDPVNFEQVFREKRSIMNKKVTYENYGLVTMQNIIYIRDMNCALGILRNVTAEEKIREQHDRMRRDAMDIAQKVIDKQMMVAQEIAGLLGETTAETKVTLTKMRDSIFYDGEDNL</sequence>
<dbReference type="RefSeq" id="WP_132092936.1">
    <property type="nucleotide sequence ID" value="NZ_JANKAQ010000012.1"/>
</dbReference>
<accession>A0A4R2LBZ4</accession>
<dbReference type="Pfam" id="PF02906">
    <property type="entry name" value="Fe_hyd_lg_C"/>
    <property type="match status" value="1"/>
</dbReference>
<feature type="domain" description="4Fe-4S" evidence="6">
    <location>
        <begin position="358"/>
        <end position="419"/>
    </location>
</feature>
<dbReference type="GO" id="GO:0051539">
    <property type="term" value="F:4 iron, 4 sulfur cluster binding"/>
    <property type="evidence" value="ECO:0007669"/>
    <property type="project" value="UniProtKB-KW"/>
</dbReference>
<comment type="caution">
    <text evidence="7">The sequence shown here is derived from an EMBL/GenBank/DDBJ whole genome shotgun (WGS) entry which is preliminary data.</text>
</comment>
<dbReference type="InterPro" id="IPR000014">
    <property type="entry name" value="PAS"/>
</dbReference>
<evidence type="ECO:0000256" key="1">
    <source>
        <dbReference type="ARBA" id="ARBA00022485"/>
    </source>
</evidence>
<dbReference type="PANTHER" id="PTHR11615">
    <property type="entry name" value="NITRATE, FORMATE, IRON DEHYDROGENASE"/>
    <property type="match status" value="1"/>
</dbReference>
<dbReference type="GO" id="GO:0006355">
    <property type="term" value="P:regulation of DNA-templated transcription"/>
    <property type="evidence" value="ECO:0007669"/>
    <property type="project" value="InterPro"/>
</dbReference>
<evidence type="ECO:0000256" key="2">
    <source>
        <dbReference type="ARBA" id="ARBA00022723"/>
    </source>
</evidence>
<dbReference type="PROSITE" id="PS00198">
    <property type="entry name" value="4FE4S_FER_1"/>
    <property type="match status" value="1"/>
</dbReference>
<protein>
    <submittedName>
        <fullName evidence="7">Iron only hydrogenase large subunit-like protein</fullName>
    </submittedName>
</protein>
<dbReference type="Pfam" id="PF04060">
    <property type="entry name" value="FeS"/>
    <property type="match status" value="1"/>
</dbReference>
<proteinExistence type="predicted"/>
<gene>
    <name evidence="7" type="ORF">EV212_11178</name>
</gene>
<feature type="domain" description="4Fe-4S ferredoxin-type" evidence="5">
    <location>
        <begin position="31"/>
        <end position="60"/>
    </location>
</feature>
<dbReference type="InterPro" id="IPR050340">
    <property type="entry name" value="Cytosolic_Fe-S_CAF"/>
</dbReference>
<dbReference type="OrthoDB" id="9798098at2"/>
<keyword evidence="2" id="KW-0479">Metal-binding</keyword>
<dbReference type="SUPFAM" id="SSF54862">
    <property type="entry name" value="4Fe-4S ferredoxins"/>
    <property type="match status" value="1"/>
</dbReference>
<dbReference type="InterPro" id="IPR017900">
    <property type="entry name" value="4Fe4S_Fe_S_CS"/>
</dbReference>
<evidence type="ECO:0000256" key="4">
    <source>
        <dbReference type="ARBA" id="ARBA00023014"/>
    </source>
</evidence>
<dbReference type="EMBL" id="SLXA01000011">
    <property type="protein sequence ID" value="TCO83926.1"/>
    <property type="molecule type" value="Genomic_DNA"/>
</dbReference>
<dbReference type="AlphaFoldDB" id="A0A4R2LBZ4"/>
<dbReference type="Gene3D" id="3.30.70.20">
    <property type="match status" value="1"/>
</dbReference>
<evidence type="ECO:0000259" key="6">
    <source>
        <dbReference type="PROSITE" id="PS51656"/>
    </source>
</evidence>
<dbReference type="Gene3D" id="3.30.450.20">
    <property type="entry name" value="PAS domain"/>
    <property type="match status" value="1"/>
</dbReference>
<dbReference type="InterPro" id="IPR004108">
    <property type="entry name" value="Fe_hydrogenase_lsu_C"/>
</dbReference>
<keyword evidence="3" id="KW-0408">Iron</keyword>
<dbReference type="InterPro" id="IPR007202">
    <property type="entry name" value="4Fe-4S_dom"/>
</dbReference>
<dbReference type="CDD" id="cd00130">
    <property type="entry name" value="PAS"/>
    <property type="match status" value="1"/>
</dbReference>
<evidence type="ECO:0000313" key="7">
    <source>
        <dbReference type="EMBL" id="TCO83926.1"/>
    </source>
</evidence>
<dbReference type="InterPro" id="IPR013767">
    <property type="entry name" value="PAS_fold"/>
</dbReference>
<evidence type="ECO:0000313" key="8">
    <source>
        <dbReference type="Proteomes" id="UP000295711"/>
    </source>
</evidence>
<keyword evidence="8" id="KW-1185">Reference proteome</keyword>
<dbReference type="Pfam" id="PF12838">
    <property type="entry name" value="Fer4_7"/>
    <property type="match status" value="1"/>
</dbReference>
<feature type="domain" description="4Fe-4S ferredoxin-type" evidence="5">
    <location>
        <begin position="2"/>
        <end position="30"/>
    </location>
</feature>
<keyword evidence="1" id="KW-0004">4Fe-4S</keyword>
<dbReference type="SUPFAM" id="SSF55785">
    <property type="entry name" value="PYP-like sensor domain (PAS domain)"/>
    <property type="match status" value="1"/>
</dbReference>
<dbReference type="InterPro" id="IPR035965">
    <property type="entry name" value="PAS-like_dom_sf"/>
</dbReference>
<evidence type="ECO:0000256" key="3">
    <source>
        <dbReference type="ARBA" id="ARBA00023004"/>
    </source>
</evidence>
<dbReference type="InterPro" id="IPR017896">
    <property type="entry name" value="4Fe4S_Fe-S-bd"/>
</dbReference>
<evidence type="ECO:0000259" key="5">
    <source>
        <dbReference type="PROSITE" id="PS51379"/>
    </source>
</evidence>
<reference evidence="7 8" key="1">
    <citation type="submission" date="2019-03" db="EMBL/GenBank/DDBJ databases">
        <title>Genomic Encyclopedia of Type Strains, Phase IV (KMG-IV): sequencing the most valuable type-strain genomes for metagenomic binning, comparative biology and taxonomic classification.</title>
        <authorList>
            <person name="Goeker M."/>
        </authorList>
    </citation>
    <scope>NUCLEOTIDE SEQUENCE [LARGE SCALE GENOMIC DNA]</scope>
    <source>
        <strain evidence="7 8">DSM 28559</strain>
    </source>
</reference>
<dbReference type="PROSITE" id="PS51379">
    <property type="entry name" value="4FE4S_FER_2"/>
    <property type="match status" value="2"/>
</dbReference>
<name>A0A4R2LBZ4_9FIRM</name>
<dbReference type="GO" id="GO:0046872">
    <property type="term" value="F:metal ion binding"/>
    <property type="evidence" value="ECO:0007669"/>
    <property type="project" value="UniProtKB-KW"/>
</dbReference>
<dbReference type="Proteomes" id="UP000295711">
    <property type="component" value="Unassembled WGS sequence"/>
</dbReference>
<keyword evidence="4" id="KW-0411">Iron-sulfur</keyword>
<dbReference type="Pfam" id="PF00989">
    <property type="entry name" value="PAS"/>
    <property type="match status" value="1"/>
</dbReference>
<dbReference type="Gene3D" id="3.40.950.10">
    <property type="entry name" value="Fe-only Hydrogenase (Larger Subunit), Chain L, domain 3"/>
    <property type="match status" value="1"/>
</dbReference>
<dbReference type="SUPFAM" id="SSF53920">
    <property type="entry name" value="Fe-only hydrogenase"/>
    <property type="match status" value="1"/>
</dbReference>
<dbReference type="PROSITE" id="PS51656">
    <property type="entry name" value="4FE4S"/>
    <property type="match status" value="1"/>
</dbReference>